<keyword evidence="2" id="KW-1133">Transmembrane helix</keyword>
<dbReference type="Proteomes" id="UP001417504">
    <property type="component" value="Unassembled WGS sequence"/>
</dbReference>
<dbReference type="InterPro" id="IPR040346">
    <property type="entry name" value="GEX1/Brambleberry"/>
</dbReference>
<reference evidence="4 5" key="1">
    <citation type="submission" date="2024-01" db="EMBL/GenBank/DDBJ databases">
        <title>Genome assemblies of Stephania.</title>
        <authorList>
            <person name="Yang L."/>
        </authorList>
    </citation>
    <scope>NUCLEOTIDE SEQUENCE [LARGE SCALE GENOMIC DNA]</scope>
    <source>
        <strain evidence="4">QJT</strain>
        <tissue evidence="4">Leaf</tissue>
    </source>
</reference>
<gene>
    <name evidence="4" type="ORF">Sjap_017299</name>
</gene>
<protein>
    <submittedName>
        <fullName evidence="4">Uncharacterized protein</fullName>
    </submittedName>
</protein>
<dbReference type="InterPro" id="IPR023213">
    <property type="entry name" value="CAT-like_dom_sf"/>
</dbReference>
<dbReference type="Pfam" id="PF02458">
    <property type="entry name" value="Transferase"/>
    <property type="match status" value="1"/>
</dbReference>
<keyword evidence="5" id="KW-1185">Reference proteome</keyword>
<evidence type="ECO:0000313" key="5">
    <source>
        <dbReference type="Proteomes" id="UP001417504"/>
    </source>
</evidence>
<evidence type="ECO:0000256" key="1">
    <source>
        <dbReference type="SAM" id="Coils"/>
    </source>
</evidence>
<comment type="caution">
    <text evidence="4">The sequence shown here is derived from an EMBL/GenBank/DDBJ whole genome shotgun (WGS) entry which is preliminary data.</text>
</comment>
<keyword evidence="2" id="KW-0812">Transmembrane</keyword>
<feature type="transmembrane region" description="Helical" evidence="2">
    <location>
        <begin position="432"/>
        <end position="449"/>
    </location>
</feature>
<feature type="transmembrane region" description="Helical" evidence="2">
    <location>
        <begin position="491"/>
        <end position="511"/>
    </location>
</feature>
<sequence length="974" mass="109905">MCCLHLFLYSLVWVSLSQATFTHSWGWFSSLASDTNSIGKVLKNSAIIDGAAVEFSMDTIGNQKGMKLVENAKLKMVGPYSCWRQAYANLFAGCAEIIADKEKQSRLAWDLSDCFQKESGRTPFPSCDAHGLMTKCLKNLDDNAHTIYLEFFLETNSICHQLQADAFKHETERLVNDLRRSAQFAEKKLDNIEERSEQLLQESDRIYQSIASVDEQIELVAQTSKSVEEQIDVVMNYSKVIFDQSQEIAASQIELQGGQREMTEKLQAGIAFLHESHQNLGRDMERLRNEAEKIETEINEVGNVMSLKMKHLQSKADNIGDIAGESLDKQKQLLDGQSTALEGLEFLTKFQSRALEESRSTMQMLAEFGKKQQEELLQQQEQLQRAHDDLVRNSKSILEAQEVFEVKQTDMFKALDKLFALHNAILRESRSIKAFFFYSFLVIILYMVTSAKQTYCVRARLFLGLLTTFLVEFFIFRFGTNFEWQAWAVSLARLAFVLVAATQIILSIFTYRDYEVLNHKMLLTLLEKLNIIEEQKMELEMDSETNSFSWIYKELPEDVDVHEDPDYVWQEEVGENSIAATSIIRKYDLRPRHLANTTHDDNNTISVYLDCGNAGAELILATAPNVTVADIENPVVVPNIVHDFFPLNGALNCDHGIPVLAVQVTELIDGIFIGITVNHAAVDGTSFWHFINAWSEICRTRSDHSISAHPPVFGRWFPNDIRPPIRFRFAKEHHGEQLVSPSLTHDVPLQPRKHCKTQSKGQCRTSLENTQHHPIKISSLQAVLAHIWLGVTRARHLPSDEKTSYVFVIGNRTRLVPPLPKQYLGSAMSVGTIVATAGELLEHGIGWAAAQLNQEINAHSDAAIRGAFLFNVYGNDFGWGRPIAVRSGGGNKCDGKFTVFEGCVEGSMDFETCLATQTLKVLVDDAVFMTEVTVFTGARQIELFDFEKSNEGSKIYSKAGCLPPLFFAFVMRSC</sequence>
<evidence type="ECO:0000256" key="3">
    <source>
        <dbReference type="SAM" id="SignalP"/>
    </source>
</evidence>
<evidence type="ECO:0000256" key="2">
    <source>
        <dbReference type="SAM" id="Phobius"/>
    </source>
</evidence>
<proteinExistence type="predicted"/>
<dbReference type="Gene3D" id="3.30.559.10">
    <property type="entry name" value="Chloramphenicol acetyltransferase-like domain"/>
    <property type="match status" value="2"/>
</dbReference>
<accession>A0AAP0NJR3</accession>
<keyword evidence="3" id="KW-0732">Signal</keyword>
<dbReference type="PANTHER" id="PTHR33538">
    <property type="entry name" value="PROTEIN GAMETE EXPRESSED 1"/>
    <property type="match status" value="1"/>
</dbReference>
<feature type="coiled-coil region" evidence="1">
    <location>
        <begin position="270"/>
        <end position="304"/>
    </location>
</feature>
<organism evidence="4 5">
    <name type="scientific">Stephania japonica</name>
    <dbReference type="NCBI Taxonomy" id="461633"/>
    <lineage>
        <taxon>Eukaryota</taxon>
        <taxon>Viridiplantae</taxon>
        <taxon>Streptophyta</taxon>
        <taxon>Embryophyta</taxon>
        <taxon>Tracheophyta</taxon>
        <taxon>Spermatophyta</taxon>
        <taxon>Magnoliopsida</taxon>
        <taxon>Ranunculales</taxon>
        <taxon>Menispermaceae</taxon>
        <taxon>Menispermoideae</taxon>
        <taxon>Cissampelideae</taxon>
        <taxon>Stephania</taxon>
    </lineage>
</organism>
<name>A0AAP0NJR3_9MAGN</name>
<feature type="signal peptide" evidence="3">
    <location>
        <begin position="1"/>
        <end position="19"/>
    </location>
</feature>
<dbReference type="PANTHER" id="PTHR33538:SF2">
    <property type="entry name" value="PROTEIN GAMETE EXPRESSED 1"/>
    <property type="match status" value="1"/>
</dbReference>
<evidence type="ECO:0000313" key="4">
    <source>
        <dbReference type="EMBL" id="KAK9109239.1"/>
    </source>
</evidence>
<feature type="transmembrane region" description="Helical" evidence="2">
    <location>
        <begin position="461"/>
        <end position="479"/>
    </location>
</feature>
<dbReference type="AlphaFoldDB" id="A0AAP0NJR3"/>
<feature type="chain" id="PRO_5042992904" evidence="3">
    <location>
        <begin position="20"/>
        <end position="974"/>
    </location>
</feature>
<keyword evidence="2" id="KW-0472">Membrane</keyword>
<dbReference type="EMBL" id="JBBNAE010000007">
    <property type="protein sequence ID" value="KAK9109239.1"/>
    <property type="molecule type" value="Genomic_DNA"/>
</dbReference>
<feature type="coiled-coil region" evidence="1">
    <location>
        <begin position="168"/>
        <end position="209"/>
    </location>
</feature>
<keyword evidence="1" id="KW-0175">Coiled coil</keyword>